<comment type="caution">
    <text evidence="1">The sequence shown here is derived from an EMBL/GenBank/DDBJ whole genome shotgun (WGS) entry which is preliminary data.</text>
</comment>
<name>A0A5C7FFG0_9BACT</name>
<dbReference type="OrthoDB" id="1491609at2"/>
<proteinExistence type="predicted"/>
<accession>A0A5C7FFG0</accession>
<dbReference type="Proteomes" id="UP000321907">
    <property type="component" value="Unassembled WGS sequence"/>
</dbReference>
<sequence>MPSKDTHQLDFNRIISDIFPDIDPTVVKDNDYLHKIQRNCMEQANPFACYFTLLLGSEPRITWRHNTARHFGILDLQYEEVFTLIHPSWLFAYVNYAKAMYQVALSSPELVQEGASAGSLIPMRHRSGDYYWYHQISVKVANDGPLLAAHVNYYHQSSVYGGQLPDMPKLTTSGEVNKELSKKLNVLALEFLPDFLAEFLSDVQIKFILEYRQIIADLGNKNIPQRTLMSQLETIDTLENLSKVKQRIKQNTIAHFQHPLLNSARSLALWLNRYFPLLE</sequence>
<reference evidence="1 2" key="1">
    <citation type="submission" date="2019-08" db="EMBL/GenBank/DDBJ databases">
        <title>Lewinella sp. strain SSH13 Genome sequencing and assembly.</title>
        <authorList>
            <person name="Kim I."/>
        </authorList>
    </citation>
    <scope>NUCLEOTIDE SEQUENCE [LARGE SCALE GENOMIC DNA]</scope>
    <source>
        <strain evidence="1 2">SSH13</strain>
    </source>
</reference>
<keyword evidence="2" id="KW-1185">Reference proteome</keyword>
<evidence type="ECO:0000313" key="1">
    <source>
        <dbReference type="EMBL" id="TXF88315.1"/>
    </source>
</evidence>
<protein>
    <submittedName>
        <fullName evidence="1">Uncharacterized protein</fullName>
    </submittedName>
</protein>
<gene>
    <name evidence="1" type="ORF">FUA23_15150</name>
</gene>
<organism evidence="1 2">
    <name type="scientific">Neolewinella aurantiaca</name>
    <dbReference type="NCBI Taxonomy" id="2602767"/>
    <lineage>
        <taxon>Bacteria</taxon>
        <taxon>Pseudomonadati</taxon>
        <taxon>Bacteroidota</taxon>
        <taxon>Saprospiria</taxon>
        <taxon>Saprospirales</taxon>
        <taxon>Lewinellaceae</taxon>
        <taxon>Neolewinella</taxon>
    </lineage>
</organism>
<dbReference type="RefSeq" id="WP_147931603.1">
    <property type="nucleotide sequence ID" value="NZ_VOXD01000024.1"/>
</dbReference>
<dbReference type="AlphaFoldDB" id="A0A5C7FFG0"/>
<evidence type="ECO:0000313" key="2">
    <source>
        <dbReference type="Proteomes" id="UP000321907"/>
    </source>
</evidence>
<dbReference type="EMBL" id="VOXD01000024">
    <property type="protein sequence ID" value="TXF88315.1"/>
    <property type="molecule type" value="Genomic_DNA"/>
</dbReference>